<dbReference type="EMBL" id="CM044703">
    <property type="protein sequence ID" value="KAI5671767.1"/>
    <property type="molecule type" value="Genomic_DNA"/>
</dbReference>
<dbReference type="Proteomes" id="UP001060085">
    <property type="component" value="Linkage Group LG03"/>
</dbReference>
<accession>A0ACC0BGJ1</accession>
<name>A0ACC0BGJ1_CATRO</name>
<evidence type="ECO:0000313" key="2">
    <source>
        <dbReference type="Proteomes" id="UP001060085"/>
    </source>
</evidence>
<sequence length="169" mass="18717">MDPEQLQRRDPGLGPVTNRSGRTHGRTVTTSSRGHKGRHNTSNVPTTPSYEMFHRFDASRSSVPPPPLSTRPQSQPSASSSFDPNCDRSYIDRIHQHPIRESSGAQLAVEHMSSYAPGLGQYFGQYHCRESDEPTVQARRDGESGDVEGEVQGKDVQGDYKYGEEEGSE</sequence>
<reference evidence="2" key="1">
    <citation type="journal article" date="2023" name="Nat. Plants">
        <title>Single-cell RNA sequencing provides a high-resolution roadmap for understanding the multicellular compartmentation of specialized metabolism.</title>
        <authorList>
            <person name="Sun S."/>
            <person name="Shen X."/>
            <person name="Li Y."/>
            <person name="Li Y."/>
            <person name="Wang S."/>
            <person name="Li R."/>
            <person name="Zhang H."/>
            <person name="Shen G."/>
            <person name="Guo B."/>
            <person name="Wei J."/>
            <person name="Xu J."/>
            <person name="St-Pierre B."/>
            <person name="Chen S."/>
            <person name="Sun C."/>
        </authorList>
    </citation>
    <scope>NUCLEOTIDE SEQUENCE [LARGE SCALE GENOMIC DNA]</scope>
</reference>
<keyword evidence="2" id="KW-1185">Reference proteome</keyword>
<protein>
    <submittedName>
        <fullName evidence="1">Uncharacterized protein</fullName>
    </submittedName>
</protein>
<organism evidence="1 2">
    <name type="scientific">Catharanthus roseus</name>
    <name type="common">Madagascar periwinkle</name>
    <name type="synonym">Vinca rosea</name>
    <dbReference type="NCBI Taxonomy" id="4058"/>
    <lineage>
        <taxon>Eukaryota</taxon>
        <taxon>Viridiplantae</taxon>
        <taxon>Streptophyta</taxon>
        <taxon>Embryophyta</taxon>
        <taxon>Tracheophyta</taxon>
        <taxon>Spermatophyta</taxon>
        <taxon>Magnoliopsida</taxon>
        <taxon>eudicotyledons</taxon>
        <taxon>Gunneridae</taxon>
        <taxon>Pentapetalae</taxon>
        <taxon>asterids</taxon>
        <taxon>lamiids</taxon>
        <taxon>Gentianales</taxon>
        <taxon>Apocynaceae</taxon>
        <taxon>Rauvolfioideae</taxon>
        <taxon>Vinceae</taxon>
        <taxon>Catharanthinae</taxon>
        <taxon>Catharanthus</taxon>
    </lineage>
</organism>
<proteinExistence type="predicted"/>
<gene>
    <name evidence="1" type="ORF">M9H77_12131</name>
</gene>
<evidence type="ECO:0000313" key="1">
    <source>
        <dbReference type="EMBL" id="KAI5671767.1"/>
    </source>
</evidence>
<comment type="caution">
    <text evidence="1">The sequence shown here is derived from an EMBL/GenBank/DDBJ whole genome shotgun (WGS) entry which is preliminary data.</text>
</comment>